<dbReference type="Proteomes" id="UP000294887">
    <property type="component" value="Unassembled WGS sequence"/>
</dbReference>
<reference evidence="2 3" key="1">
    <citation type="submission" date="2019-03" db="EMBL/GenBank/DDBJ databases">
        <title>Genomic Encyclopedia of Type Strains, Phase IV (KMG-IV): sequencing the most valuable type-strain genomes for metagenomic binning, comparative biology and taxonomic classification.</title>
        <authorList>
            <person name="Goeker M."/>
        </authorList>
    </citation>
    <scope>NUCLEOTIDE SEQUENCE [LARGE SCALE GENOMIC DNA]</scope>
    <source>
        <strain evidence="2 3">DSM 24830</strain>
    </source>
</reference>
<evidence type="ECO:0000313" key="2">
    <source>
        <dbReference type="EMBL" id="TCJ84665.1"/>
    </source>
</evidence>
<evidence type="ECO:0000313" key="3">
    <source>
        <dbReference type="Proteomes" id="UP000294887"/>
    </source>
</evidence>
<dbReference type="Pfam" id="PF13692">
    <property type="entry name" value="Glyco_trans_1_4"/>
    <property type="match status" value="1"/>
</dbReference>
<organism evidence="2 3">
    <name type="scientific">Cocleimonas flava</name>
    <dbReference type="NCBI Taxonomy" id="634765"/>
    <lineage>
        <taxon>Bacteria</taxon>
        <taxon>Pseudomonadati</taxon>
        <taxon>Pseudomonadota</taxon>
        <taxon>Gammaproteobacteria</taxon>
        <taxon>Thiotrichales</taxon>
        <taxon>Thiotrichaceae</taxon>
        <taxon>Cocleimonas</taxon>
    </lineage>
</organism>
<keyword evidence="3" id="KW-1185">Reference proteome</keyword>
<dbReference type="InterPro" id="IPR028098">
    <property type="entry name" value="Glyco_trans_4-like_N"/>
</dbReference>
<proteinExistence type="predicted"/>
<dbReference type="SUPFAM" id="SSF53756">
    <property type="entry name" value="UDP-Glycosyltransferase/glycogen phosphorylase"/>
    <property type="match status" value="1"/>
</dbReference>
<dbReference type="Pfam" id="PF13439">
    <property type="entry name" value="Glyco_transf_4"/>
    <property type="match status" value="1"/>
</dbReference>
<dbReference type="Gene3D" id="3.40.50.2000">
    <property type="entry name" value="Glycogen Phosphorylase B"/>
    <property type="match status" value="2"/>
</dbReference>
<comment type="caution">
    <text evidence="2">The sequence shown here is derived from an EMBL/GenBank/DDBJ whole genome shotgun (WGS) entry which is preliminary data.</text>
</comment>
<dbReference type="InterPro" id="IPR050194">
    <property type="entry name" value="Glycosyltransferase_grp1"/>
</dbReference>
<dbReference type="PANTHER" id="PTHR45947:SF3">
    <property type="entry name" value="SULFOQUINOVOSYL TRANSFERASE SQD2"/>
    <property type="match status" value="1"/>
</dbReference>
<dbReference type="AlphaFoldDB" id="A0A4V2P878"/>
<feature type="domain" description="Glycosyltransferase subfamily 4-like N-terminal" evidence="1">
    <location>
        <begin position="28"/>
        <end position="195"/>
    </location>
</feature>
<evidence type="ECO:0000259" key="1">
    <source>
        <dbReference type="Pfam" id="PF13439"/>
    </source>
</evidence>
<protein>
    <submittedName>
        <fullName evidence="2">Glycosyltransferase involved in cell wall biosynthesis</fullName>
    </submittedName>
</protein>
<sequence>MYETVLDLPINSGAYKIAVVTETWLPDINGVALTLANMVRGMKQKGYAIDVYYSSTKHNENTDLIADHEFLLPGFKLPFYKEVKVGLPAKHTLKKMWGENLPDVVLVVTEGPLGTSAIKVAHKFGIPVVSEFHTNFDQYCRYYHLGFLLGLTRRYLRRFHNKTDITLVPTRVLQDELHSQGYDNVGVLSRGVDTELFHPSRRDNALRKSWGINEDDLAVIFVGRLAAEKNLPLAVKAFQAIKTRDPKARFILVGDGPMRQTLEIENPDFIFCGVKKKEALARHYASADLFISPSMSETFGNTLIEAMASNLPSVSFNYAATQENITHGVNGIAVPFGDNEGFIQAVVEIITSKSYMKKLGMQAREKAEELSWNSIYDKFDVILSELIEEEIECDQLFRTT</sequence>
<dbReference type="PANTHER" id="PTHR45947">
    <property type="entry name" value="SULFOQUINOVOSYL TRANSFERASE SQD2"/>
    <property type="match status" value="1"/>
</dbReference>
<dbReference type="EMBL" id="SMFQ01000004">
    <property type="protein sequence ID" value="TCJ84665.1"/>
    <property type="molecule type" value="Genomic_DNA"/>
</dbReference>
<name>A0A4V2P878_9GAMM</name>
<dbReference type="GO" id="GO:0016757">
    <property type="term" value="F:glycosyltransferase activity"/>
    <property type="evidence" value="ECO:0007669"/>
    <property type="project" value="TreeGrafter"/>
</dbReference>
<gene>
    <name evidence="2" type="ORF">EV695_2624</name>
</gene>
<keyword evidence="2" id="KW-0808">Transferase</keyword>
<dbReference type="CDD" id="cd03814">
    <property type="entry name" value="GT4-like"/>
    <property type="match status" value="1"/>
</dbReference>
<accession>A0A4V2P878</accession>